<name>A0A7S1QAK3_NEODS</name>
<accession>A0A7S1QAK3</accession>
<reference evidence="3" key="1">
    <citation type="submission" date="2021-01" db="EMBL/GenBank/DDBJ databases">
        <authorList>
            <person name="Corre E."/>
            <person name="Pelletier E."/>
            <person name="Niang G."/>
            <person name="Scheremetjew M."/>
            <person name="Finn R."/>
            <person name="Kale V."/>
            <person name="Holt S."/>
            <person name="Cochrane G."/>
            <person name="Meng A."/>
            <person name="Brown T."/>
            <person name="Cohen L."/>
        </authorList>
    </citation>
    <scope>NUCLEOTIDE SEQUENCE</scope>
    <source>
        <strain evidence="3">CCAP 1951/1</strain>
    </source>
</reference>
<organism evidence="3">
    <name type="scientific">Neobodo designis</name>
    <name type="common">Flagellated protozoan</name>
    <name type="synonym">Bodo designis</name>
    <dbReference type="NCBI Taxonomy" id="312471"/>
    <lineage>
        <taxon>Eukaryota</taxon>
        <taxon>Discoba</taxon>
        <taxon>Euglenozoa</taxon>
        <taxon>Kinetoplastea</taxon>
        <taxon>Metakinetoplastina</taxon>
        <taxon>Neobodonida</taxon>
        <taxon>Neobodo</taxon>
    </lineage>
</organism>
<dbReference type="SMART" id="SM00233">
    <property type="entry name" value="PH"/>
    <property type="match status" value="1"/>
</dbReference>
<dbReference type="InterPro" id="IPR011993">
    <property type="entry name" value="PH-like_dom_sf"/>
</dbReference>
<dbReference type="SUPFAM" id="SSF50729">
    <property type="entry name" value="PH domain-like"/>
    <property type="match status" value="1"/>
</dbReference>
<evidence type="ECO:0000259" key="2">
    <source>
        <dbReference type="PROSITE" id="PS50003"/>
    </source>
</evidence>
<sequence length="236" mass="26405">MAGLGELQMVKNGWLEKYSVGRGIIPFKNWQRRWFCVDHAGLNYAKSPNEAPSRRTFIPFVAGSAASGDVVMAPVFLYPNVTKDIHPEATGDAFYFALRFQERGTPRLLLVRSNDRHDRDTWVRFLAQFVHAAALSGVPMAHPTVHRKGIDPDELDPRERLQLKQTIMDWDEGLQLRAVGAEEPLQPDHFDDCAVWASDDESHNPSRRGSKSAGQTPSAQSPRRAAAPPADDFDCL</sequence>
<evidence type="ECO:0000256" key="1">
    <source>
        <dbReference type="SAM" id="MobiDB-lite"/>
    </source>
</evidence>
<dbReference type="Gene3D" id="2.30.29.30">
    <property type="entry name" value="Pleckstrin-homology domain (PH domain)/Phosphotyrosine-binding domain (PTB)"/>
    <property type="match status" value="1"/>
</dbReference>
<dbReference type="AlphaFoldDB" id="A0A7S1QAK3"/>
<feature type="compositionally biased region" description="Low complexity" evidence="1">
    <location>
        <begin position="217"/>
        <end position="230"/>
    </location>
</feature>
<protein>
    <recommendedName>
        <fullName evidence="2">PH domain-containing protein</fullName>
    </recommendedName>
</protein>
<dbReference type="InterPro" id="IPR001849">
    <property type="entry name" value="PH_domain"/>
</dbReference>
<dbReference type="Pfam" id="PF00169">
    <property type="entry name" value="PH"/>
    <property type="match status" value="1"/>
</dbReference>
<proteinExistence type="predicted"/>
<dbReference type="PROSITE" id="PS50003">
    <property type="entry name" value="PH_DOMAIN"/>
    <property type="match status" value="1"/>
</dbReference>
<evidence type="ECO:0000313" key="3">
    <source>
        <dbReference type="EMBL" id="CAD9125822.1"/>
    </source>
</evidence>
<dbReference type="EMBL" id="HBGF01029779">
    <property type="protein sequence ID" value="CAD9125822.1"/>
    <property type="molecule type" value="Transcribed_RNA"/>
</dbReference>
<gene>
    <name evidence="3" type="ORF">NDES1114_LOCUS19800</name>
</gene>
<feature type="domain" description="PH" evidence="2">
    <location>
        <begin position="8"/>
        <end position="131"/>
    </location>
</feature>
<feature type="region of interest" description="Disordered" evidence="1">
    <location>
        <begin position="191"/>
        <end position="236"/>
    </location>
</feature>